<evidence type="ECO:0000256" key="1">
    <source>
        <dbReference type="SAM" id="MobiDB-lite"/>
    </source>
</evidence>
<dbReference type="EMBL" id="JABFUD020000020">
    <property type="protein sequence ID" value="KAI5063822.1"/>
    <property type="molecule type" value="Genomic_DNA"/>
</dbReference>
<dbReference type="AlphaFoldDB" id="A0A9D4UA32"/>
<evidence type="ECO:0000313" key="3">
    <source>
        <dbReference type="Proteomes" id="UP000886520"/>
    </source>
</evidence>
<dbReference type="Proteomes" id="UP000886520">
    <property type="component" value="Chromosome 20"/>
</dbReference>
<accession>A0A9D4UA32</accession>
<sequence>MAKGGPVEGLNPGLVSWKPKGCPHAASTAAGGGAHLSRLPRDDAARPSMQHAEYEQELRRAPNTVSAFVPMVLLSYTVDLEHWH</sequence>
<organism evidence="2 3">
    <name type="scientific">Adiantum capillus-veneris</name>
    <name type="common">Maidenhair fern</name>
    <dbReference type="NCBI Taxonomy" id="13818"/>
    <lineage>
        <taxon>Eukaryota</taxon>
        <taxon>Viridiplantae</taxon>
        <taxon>Streptophyta</taxon>
        <taxon>Embryophyta</taxon>
        <taxon>Tracheophyta</taxon>
        <taxon>Polypodiopsida</taxon>
        <taxon>Polypodiidae</taxon>
        <taxon>Polypodiales</taxon>
        <taxon>Pteridineae</taxon>
        <taxon>Pteridaceae</taxon>
        <taxon>Vittarioideae</taxon>
        <taxon>Adiantum</taxon>
    </lineage>
</organism>
<keyword evidence="3" id="KW-1185">Reference proteome</keyword>
<reference evidence="2" key="1">
    <citation type="submission" date="2021-01" db="EMBL/GenBank/DDBJ databases">
        <title>Adiantum capillus-veneris genome.</title>
        <authorList>
            <person name="Fang Y."/>
            <person name="Liao Q."/>
        </authorList>
    </citation>
    <scope>NUCLEOTIDE SEQUENCE</scope>
    <source>
        <strain evidence="2">H3</strain>
        <tissue evidence="2">Leaf</tissue>
    </source>
</reference>
<protein>
    <submittedName>
        <fullName evidence="2">Uncharacterized protein</fullName>
    </submittedName>
</protein>
<gene>
    <name evidence="2" type="ORF">GOP47_0020492</name>
</gene>
<proteinExistence type="predicted"/>
<name>A0A9D4UA32_ADICA</name>
<comment type="caution">
    <text evidence="2">The sequence shown here is derived from an EMBL/GenBank/DDBJ whole genome shotgun (WGS) entry which is preliminary data.</text>
</comment>
<evidence type="ECO:0000313" key="2">
    <source>
        <dbReference type="EMBL" id="KAI5063822.1"/>
    </source>
</evidence>
<feature type="region of interest" description="Disordered" evidence="1">
    <location>
        <begin position="22"/>
        <end position="57"/>
    </location>
</feature>